<dbReference type="CDD" id="cd13868">
    <property type="entry name" value="CuRO_2_CotA_like"/>
    <property type="match status" value="1"/>
</dbReference>
<name>A0A7C9JAF7_9ACTN</name>
<dbReference type="PANTHER" id="PTHR48267">
    <property type="entry name" value="CUPREDOXIN SUPERFAMILY PROTEIN"/>
    <property type="match status" value="1"/>
</dbReference>
<evidence type="ECO:0000259" key="3">
    <source>
        <dbReference type="Pfam" id="PF00394"/>
    </source>
</evidence>
<sequence length="533" mass="59766">MRQASWSFHRDLPATEVWGYQAPGGVGLGYLGPALVTRRGTPVVVRYRNDLPATHLLQTAVDDTLWREVPGVPPDPPGGRNPQDFPALPNVWTVPHLHGGFDPPQFDGHPEAWFTPDGRHGPTYTTMPGARPNEVVYAYPSEQQATMLWYHDHAMAITRLNIYAGLAGLYLIRDEVEESLALPEGDFEVPLVLQDRDLTPGGALSYPDTGPTPYHPKWNPNFFGAIPVVNGKAYPYLDVEPRRYRLRLLNGSNQRYFHFWFQDGGARRPFWLIGTDGGFRAAPLRLTDVLIPPAGRLDVVLDLTDAAPGSRITMMNDAPTPYPQGGKDVPMPEIMRFHVTQPRSGPDPSVPPDRLRLPPLPSPSPTPGLPRRRFVLIANRDAKGKSTHLAINQRFFDDPVEDFPKVGTTEIWEYVNLSGDGHAMHVHLVQFHVLDRQRLDTKGYRAAYDAWIAGGRRPEGRPVLERYLRGPAVAPEERERGRLDTTVAQPGMVTRIVLRFDLPTGAATPATYIQHCHMLEHEDNEMMRPWQVV</sequence>
<keyword evidence="7" id="KW-1185">Reference proteome</keyword>
<feature type="compositionally biased region" description="Pro residues" evidence="2">
    <location>
        <begin position="358"/>
        <end position="368"/>
    </location>
</feature>
<dbReference type="EMBL" id="WXEW01000001">
    <property type="protein sequence ID" value="NAS20941.1"/>
    <property type="molecule type" value="Genomic_DNA"/>
</dbReference>
<dbReference type="Pfam" id="PF00394">
    <property type="entry name" value="Cu-oxidase"/>
    <property type="match status" value="1"/>
</dbReference>
<feature type="domain" description="Plastocyanin-like" evidence="4">
    <location>
        <begin position="398"/>
        <end position="532"/>
    </location>
</feature>
<evidence type="ECO:0000259" key="4">
    <source>
        <dbReference type="Pfam" id="PF07731"/>
    </source>
</evidence>
<proteinExistence type="inferred from homology"/>
<dbReference type="CDD" id="cd13844">
    <property type="entry name" value="CuRO_1_BOD_CotA_like"/>
    <property type="match status" value="1"/>
</dbReference>
<reference evidence="6 7" key="1">
    <citation type="submission" date="2020-01" db="EMBL/GenBank/DDBJ databases">
        <title>Herbidospora sp. NEAU-GS84 nov., a novel actinomycete isolated from soil.</title>
        <authorList>
            <person name="Han L."/>
        </authorList>
    </citation>
    <scope>NUCLEOTIDE SEQUENCE [LARGE SCALE GENOMIC DNA]</scope>
    <source>
        <strain evidence="6 7">NEAU-GS84</strain>
    </source>
</reference>
<evidence type="ECO:0000256" key="2">
    <source>
        <dbReference type="SAM" id="MobiDB-lite"/>
    </source>
</evidence>
<evidence type="ECO:0000256" key="1">
    <source>
        <dbReference type="ARBA" id="ARBA00010609"/>
    </source>
</evidence>
<evidence type="ECO:0000313" key="7">
    <source>
        <dbReference type="Proteomes" id="UP000479526"/>
    </source>
</evidence>
<dbReference type="InterPro" id="IPR001117">
    <property type="entry name" value="Cu-oxidase_2nd"/>
</dbReference>
<dbReference type="AlphaFoldDB" id="A0A7C9JAF7"/>
<feature type="domain" description="Plastocyanin-like" evidence="3">
    <location>
        <begin position="233"/>
        <end position="308"/>
    </location>
</feature>
<dbReference type="SUPFAM" id="SSF49503">
    <property type="entry name" value="Cupredoxins"/>
    <property type="match status" value="3"/>
</dbReference>
<protein>
    <submittedName>
        <fullName evidence="6">Multicopper oxidase domain-containing protein</fullName>
    </submittedName>
</protein>
<dbReference type="InterPro" id="IPR011706">
    <property type="entry name" value="Cu-oxidase_C"/>
</dbReference>
<organism evidence="6 7">
    <name type="scientific">Herbidospora solisilvae</name>
    <dbReference type="NCBI Taxonomy" id="2696284"/>
    <lineage>
        <taxon>Bacteria</taxon>
        <taxon>Bacillati</taxon>
        <taxon>Actinomycetota</taxon>
        <taxon>Actinomycetes</taxon>
        <taxon>Streptosporangiales</taxon>
        <taxon>Streptosporangiaceae</taxon>
        <taxon>Herbidospora</taxon>
    </lineage>
</organism>
<dbReference type="GO" id="GO:0016491">
    <property type="term" value="F:oxidoreductase activity"/>
    <property type="evidence" value="ECO:0007669"/>
    <property type="project" value="InterPro"/>
</dbReference>
<dbReference type="Pfam" id="PF07732">
    <property type="entry name" value="Cu-oxidase_3"/>
    <property type="match status" value="1"/>
</dbReference>
<feature type="region of interest" description="Disordered" evidence="2">
    <location>
        <begin position="339"/>
        <end position="370"/>
    </location>
</feature>
<accession>A0A7C9JAF7</accession>
<dbReference type="PANTHER" id="PTHR48267:SF1">
    <property type="entry name" value="BILIRUBIN OXIDASE"/>
    <property type="match status" value="1"/>
</dbReference>
<comment type="similarity">
    <text evidence="1">Belongs to the multicopper oxidase family.</text>
</comment>
<comment type="caution">
    <text evidence="6">The sequence shown here is derived from an EMBL/GenBank/DDBJ whole genome shotgun (WGS) entry which is preliminary data.</text>
</comment>
<dbReference type="GO" id="GO:0005507">
    <property type="term" value="F:copper ion binding"/>
    <property type="evidence" value="ECO:0007669"/>
    <property type="project" value="InterPro"/>
</dbReference>
<dbReference type="InterPro" id="IPR008972">
    <property type="entry name" value="Cupredoxin"/>
</dbReference>
<dbReference type="InterPro" id="IPR011707">
    <property type="entry name" value="Cu-oxidase-like_N"/>
</dbReference>
<dbReference type="InterPro" id="IPR045087">
    <property type="entry name" value="Cu-oxidase_fam"/>
</dbReference>
<dbReference type="Gene3D" id="2.60.40.420">
    <property type="entry name" value="Cupredoxins - blue copper proteins"/>
    <property type="match status" value="3"/>
</dbReference>
<dbReference type="Pfam" id="PF07731">
    <property type="entry name" value="Cu-oxidase_2"/>
    <property type="match status" value="1"/>
</dbReference>
<evidence type="ECO:0000313" key="6">
    <source>
        <dbReference type="EMBL" id="NAS20941.1"/>
    </source>
</evidence>
<gene>
    <name evidence="6" type="ORF">GT755_04480</name>
</gene>
<evidence type="ECO:0000259" key="5">
    <source>
        <dbReference type="Pfam" id="PF07732"/>
    </source>
</evidence>
<dbReference type="Proteomes" id="UP000479526">
    <property type="component" value="Unassembled WGS sequence"/>
</dbReference>
<feature type="domain" description="Plastocyanin-like" evidence="5">
    <location>
        <begin position="121"/>
        <end position="175"/>
    </location>
</feature>